<reference evidence="2 3" key="1">
    <citation type="submission" date="2020-02" db="EMBL/GenBank/DDBJ databases">
        <title>Comparative genomics of the hypocrealean fungal genus Beauvera.</title>
        <authorList>
            <person name="Showalter D.N."/>
            <person name="Bushley K.E."/>
            <person name="Rehner S.A."/>
        </authorList>
    </citation>
    <scope>NUCLEOTIDE SEQUENCE [LARGE SCALE GENOMIC DNA]</scope>
    <source>
        <strain evidence="2 3">ARSEF4384</strain>
    </source>
</reference>
<evidence type="ECO:0000256" key="1">
    <source>
        <dbReference type="SAM" id="MobiDB-lite"/>
    </source>
</evidence>
<evidence type="ECO:0000313" key="3">
    <source>
        <dbReference type="Proteomes" id="UP001397290"/>
    </source>
</evidence>
<evidence type="ECO:0000313" key="2">
    <source>
        <dbReference type="EMBL" id="KAK8145404.1"/>
    </source>
</evidence>
<gene>
    <name evidence="2" type="ORF">G3M48_004488</name>
</gene>
<dbReference type="EMBL" id="JAAHCF010000293">
    <property type="protein sequence ID" value="KAK8145404.1"/>
    <property type="molecule type" value="Genomic_DNA"/>
</dbReference>
<name>A0AAW0RT07_9HYPO</name>
<sequence>MVWPRSSAETVATTVAPPVWTLEYTPSTAATDYNDQDEHEDDDDDDYNDDNDNDQAAAWNQSLSPAWEAHGLAESPYIPSAQPVFYPFSQPASGIGPLTPPSPVRQLLDSGDSCSEFDTDSEVQDMLDSILRGISDITL</sequence>
<dbReference type="AlphaFoldDB" id="A0AAW0RT07"/>
<comment type="caution">
    <text evidence="2">The sequence shown here is derived from an EMBL/GenBank/DDBJ whole genome shotgun (WGS) entry which is preliminary data.</text>
</comment>
<feature type="compositionally biased region" description="Acidic residues" evidence="1">
    <location>
        <begin position="34"/>
        <end position="53"/>
    </location>
</feature>
<feature type="compositionally biased region" description="Low complexity" evidence="1">
    <location>
        <begin position="10"/>
        <end position="19"/>
    </location>
</feature>
<dbReference type="Proteomes" id="UP001397290">
    <property type="component" value="Unassembled WGS sequence"/>
</dbReference>
<protein>
    <submittedName>
        <fullName evidence="2">Uncharacterized protein</fullName>
    </submittedName>
</protein>
<accession>A0AAW0RT07</accession>
<keyword evidence="3" id="KW-1185">Reference proteome</keyword>
<organism evidence="2 3">
    <name type="scientific">Beauveria asiatica</name>
    <dbReference type="NCBI Taxonomy" id="1069075"/>
    <lineage>
        <taxon>Eukaryota</taxon>
        <taxon>Fungi</taxon>
        <taxon>Dikarya</taxon>
        <taxon>Ascomycota</taxon>
        <taxon>Pezizomycotina</taxon>
        <taxon>Sordariomycetes</taxon>
        <taxon>Hypocreomycetidae</taxon>
        <taxon>Hypocreales</taxon>
        <taxon>Cordycipitaceae</taxon>
        <taxon>Beauveria</taxon>
    </lineage>
</organism>
<proteinExistence type="predicted"/>
<feature type="region of interest" description="Disordered" evidence="1">
    <location>
        <begin position="1"/>
        <end position="63"/>
    </location>
</feature>